<name>A0AAV9G3P3_9PEZI</name>
<dbReference type="InterPro" id="IPR053206">
    <property type="entry name" value="Dimeric_xanthone_biosynth"/>
</dbReference>
<dbReference type="PANTHER" id="PTHR38048">
    <property type="entry name" value="EXPRESSED PROTEIN"/>
    <property type="match status" value="1"/>
</dbReference>
<protein>
    <recommendedName>
        <fullName evidence="1">Hemerythrin-like domain-containing protein</fullName>
    </recommendedName>
</protein>
<dbReference type="AlphaFoldDB" id="A0AAV9G3P3"/>
<dbReference type="Gene3D" id="1.20.120.520">
    <property type="entry name" value="nmb1532 protein domain like"/>
    <property type="match status" value="1"/>
</dbReference>
<reference evidence="2" key="2">
    <citation type="submission" date="2023-05" db="EMBL/GenBank/DDBJ databases">
        <authorList>
            <consortium name="Lawrence Berkeley National Laboratory"/>
            <person name="Steindorff A."/>
            <person name="Hensen N."/>
            <person name="Bonometti L."/>
            <person name="Westerberg I."/>
            <person name="Brannstrom I.O."/>
            <person name="Guillou S."/>
            <person name="Cros-Aarteil S."/>
            <person name="Calhoun S."/>
            <person name="Haridas S."/>
            <person name="Kuo A."/>
            <person name="Mondo S."/>
            <person name="Pangilinan J."/>
            <person name="Riley R."/>
            <person name="Labutti K."/>
            <person name="Andreopoulos B."/>
            <person name="Lipzen A."/>
            <person name="Chen C."/>
            <person name="Yanf M."/>
            <person name="Daum C."/>
            <person name="Ng V."/>
            <person name="Clum A."/>
            <person name="Ohm R."/>
            <person name="Martin F."/>
            <person name="Silar P."/>
            <person name="Natvig D."/>
            <person name="Lalanne C."/>
            <person name="Gautier V."/>
            <person name="Ament-Velasquez S.L."/>
            <person name="Kruys A."/>
            <person name="Hutchinson M.I."/>
            <person name="Powell A.J."/>
            <person name="Barry K."/>
            <person name="Miller A.N."/>
            <person name="Grigoriev I.V."/>
            <person name="Debuchy R."/>
            <person name="Gladieux P."/>
            <person name="Thoren M.H."/>
            <person name="Johannesson H."/>
        </authorList>
    </citation>
    <scope>NUCLEOTIDE SEQUENCE</scope>
    <source>
        <strain evidence="2">PSN243</strain>
    </source>
</reference>
<dbReference type="PANTHER" id="PTHR38048:SF2">
    <property type="entry name" value="HEMERYTHRIN-LIKE DOMAIN-CONTAINING PROTEIN"/>
    <property type="match status" value="1"/>
</dbReference>
<proteinExistence type="predicted"/>
<evidence type="ECO:0000313" key="3">
    <source>
        <dbReference type="Proteomes" id="UP001321760"/>
    </source>
</evidence>
<keyword evidence="3" id="KW-1185">Reference proteome</keyword>
<dbReference type="Pfam" id="PF01814">
    <property type="entry name" value="Hemerythrin"/>
    <property type="match status" value="1"/>
</dbReference>
<dbReference type="Proteomes" id="UP001321760">
    <property type="component" value="Unassembled WGS sequence"/>
</dbReference>
<reference evidence="2" key="1">
    <citation type="journal article" date="2023" name="Mol. Phylogenet. Evol.">
        <title>Genome-scale phylogeny and comparative genomics of the fungal order Sordariales.</title>
        <authorList>
            <person name="Hensen N."/>
            <person name="Bonometti L."/>
            <person name="Westerberg I."/>
            <person name="Brannstrom I.O."/>
            <person name="Guillou S."/>
            <person name="Cros-Aarteil S."/>
            <person name="Calhoun S."/>
            <person name="Haridas S."/>
            <person name="Kuo A."/>
            <person name="Mondo S."/>
            <person name="Pangilinan J."/>
            <person name="Riley R."/>
            <person name="LaButti K."/>
            <person name="Andreopoulos B."/>
            <person name="Lipzen A."/>
            <person name="Chen C."/>
            <person name="Yan M."/>
            <person name="Daum C."/>
            <person name="Ng V."/>
            <person name="Clum A."/>
            <person name="Steindorff A."/>
            <person name="Ohm R.A."/>
            <person name="Martin F."/>
            <person name="Silar P."/>
            <person name="Natvig D.O."/>
            <person name="Lalanne C."/>
            <person name="Gautier V."/>
            <person name="Ament-Velasquez S.L."/>
            <person name="Kruys A."/>
            <person name="Hutchinson M.I."/>
            <person name="Powell A.J."/>
            <person name="Barry K."/>
            <person name="Miller A.N."/>
            <person name="Grigoriev I.V."/>
            <person name="Debuchy R."/>
            <person name="Gladieux P."/>
            <person name="Hiltunen Thoren M."/>
            <person name="Johannesson H."/>
        </authorList>
    </citation>
    <scope>NUCLEOTIDE SEQUENCE</scope>
    <source>
        <strain evidence="2">PSN243</strain>
    </source>
</reference>
<dbReference type="EMBL" id="MU866035">
    <property type="protein sequence ID" value="KAK4442072.1"/>
    <property type="molecule type" value="Genomic_DNA"/>
</dbReference>
<organism evidence="2 3">
    <name type="scientific">Podospora aff. communis PSN243</name>
    <dbReference type="NCBI Taxonomy" id="3040156"/>
    <lineage>
        <taxon>Eukaryota</taxon>
        <taxon>Fungi</taxon>
        <taxon>Dikarya</taxon>
        <taxon>Ascomycota</taxon>
        <taxon>Pezizomycotina</taxon>
        <taxon>Sordariomycetes</taxon>
        <taxon>Sordariomycetidae</taxon>
        <taxon>Sordariales</taxon>
        <taxon>Podosporaceae</taxon>
        <taxon>Podospora</taxon>
    </lineage>
</organism>
<dbReference type="InterPro" id="IPR012312">
    <property type="entry name" value="Hemerythrin-like"/>
</dbReference>
<feature type="domain" description="Hemerythrin-like" evidence="1">
    <location>
        <begin position="39"/>
        <end position="155"/>
    </location>
</feature>
<evidence type="ECO:0000313" key="2">
    <source>
        <dbReference type="EMBL" id="KAK4442072.1"/>
    </source>
</evidence>
<evidence type="ECO:0000259" key="1">
    <source>
        <dbReference type="Pfam" id="PF01814"/>
    </source>
</evidence>
<accession>A0AAV9G3P3</accession>
<sequence length="257" mass="28392">MPTYADHPYPLIPTPSAKLTDPTLKPDLFTSLASDMALVHNILIRALNSIALQAPHIIPPDIPAFCRYILTFYSFLHIHHTSEENSFFPAVEAMAGEKGVMDVNVEQHKVFEKGVEELRAYVEGVVAGKEEWDGKRVVGIVEGFGGSLAKHLGEEIATLEGLRRFGEGRMERVLKLAEREAESSMIQMGVAGIVWAMGHIDKEYEGGMWASWPPAPGPVKFLTENLLWRLYPGLVKFAACDSRGKMKALYAVPEGTS</sequence>
<dbReference type="CDD" id="cd12108">
    <property type="entry name" value="Hr-like"/>
    <property type="match status" value="1"/>
</dbReference>
<comment type="caution">
    <text evidence="2">The sequence shown here is derived from an EMBL/GenBank/DDBJ whole genome shotgun (WGS) entry which is preliminary data.</text>
</comment>
<gene>
    <name evidence="2" type="ORF">QBC34DRAFT_456637</name>
</gene>